<protein>
    <submittedName>
        <fullName evidence="5">GNAT family N-acetyltransferase</fullName>
    </submittedName>
</protein>
<dbReference type="InterPro" id="IPR016181">
    <property type="entry name" value="Acyl_CoA_acyltransferase"/>
</dbReference>
<name>A0AAJ5ZDE1_9CHLR</name>
<evidence type="ECO:0000256" key="1">
    <source>
        <dbReference type="ARBA" id="ARBA00022679"/>
    </source>
</evidence>
<evidence type="ECO:0000256" key="2">
    <source>
        <dbReference type="ARBA" id="ARBA00023315"/>
    </source>
</evidence>
<dbReference type="AlphaFoldDB" id="A0AAJ5ZDE1"/>
<dbReference type="InterPro" id="IPR050832">
    <property type="entry name" value="Bact_Acetyltransf"/>
</dbReference>
<accession>A0AAJ5ZDE1</accession>
<dbReference type="Proteomes" id="UP001219901">
    <property type="component" value="Chromosome"/>
</dbReference>
<gene>
    <name evidence="4" type="ORF">GKO46_06285</name>
    <name evidence="5" type="ORF">GKO48_00290</name>
</gene>
<reference evidence="6" key="3">
    <citation type="submission" date="2023-06" db="EMBL/GenBank/DDBJ databases">
        <title>Pangenomics reveal diversification of enzyme families and niche specialization in globally abundant SAR202 bacteria.</title>
        <authorList>
            <person name="Saw J.H.W."/>
        </authorList>
    </citation>
    <scope>NUCLEOTIDE SEQUENCE [LARGE SCALE GENOMIC DNA]</scope>
    <source>
        <strain evidence="6">JH1073</strain>
    </source>
</reference>
<evidence type="ECO:0000313" key="4">
    <source>
        <dbReference type="EMBL" id="MDG0866684.1"/>
    </source>
</evidence>
<dbReference type="GO" id="GO:0016747">
    <property type="term" value="F:acyltransferase activity, transferring groups other than amino-acyl groups"/>
    <property type="evidence" value="ECO:0007669"/>
    <property type="project" value="InterPro"/>
</dbReference>
<dbReference type="EMBL" id="CP046147">
    <property type="protein sequence ID" value="WFG38114.1"/>
    <property type="molecule type" value="Genomic_DNA"/>
</dbReference>
<keyword evidence="2" id="KW-0012">Acyltransferase</keyword>
<organism evidence="5 6">
    <name type="scientific">Candidatus Lucifugimonas marina</name>
    <dbReference type="NCBI Taxonomy" id="3038979"/>
    <lineage>
        <taxon>Bacteria</taxon>
        <taxon>Bacillati</taxon>
        <taxon>Chloroflexota</taxon>
        <taxon>Dehalococcoidia</taxon>
        <taxon>SAR202 cluster</taxon>
        <taxon>Candidatus Lucifugimonadales</taxon>
        <taxon>Candidatus Lucifugimonadaceae</taxon>
        <taxon>Candidatus Lucifugimonas</taxon>
    </lineage>
</organism>
<proteinExistence type="predicted"/>
<dbReference type="Proteomes" id="UP001321249">
    <property type="component" value="Unassembled WGS sequence"/>
</dbReference>
<evidence type="ECO:0000313" key="7">
    <source>
        <dbReference type="Proteomes" id="UP001321249"/>
    </source>
</evidence>
<feature type="domain" description="N-acetyltransferase" evidence="3">
    <location>
        <begin position="46"/>
        <end position="135"/>
    </location>
</feature>
<reference evidence="6 7" key="1">
    <citation type="submission" date="2019-11" db="EMBL/GenBank/DDBJ databases">
        <authorList>
            <person name="Cho J.-C."/>
        </authorList>
    </citation>
    <scope>NUCLEOTIDE SEQUENCE [LARGE SCALE GENOMIC DNA]</scope>
    <source>
        <strain evidence="5 6">JH1073</strain>
        <strain evidence="4 7">JH702</strain>
    </source>
</reference>
<dbReference type="PANTHER" id="PTHR43877:SF1">
    <property type="entry name" value="ACETYLTRANSFERASE"/>
    <property type="match status" value="1"/>
</dbReference>
<keyword evidence="6" id="KW-1185">Reference proteome</keyword>
<dbReference type="EMBL" id="WMBE01000002">
    <property type="protein sequence ID" value="MDG0866684.1"/>
    <property type="molecule type" value="Genomic_DNA"/>
</dbReference>
<dbReference type="RefSeq" id="WP_342824318.1">
    <property type="nucleotide sequence ID" value="NZ_CP046146.1"/>
</dbReference>
<dbReference type="Pfam" id="PF00583">
    <property type="entry name" value="Acetyltransf_1"/>
    <property type="match status" value="1"/>
</dbReference>
<dbReference type="PANTHER" id="PTHR43877">
    <property type="entry name" value="AMINOALKYLPHOSPHONATE N-ACETYLTRANSFERASE-RELATED-RELATED"/>
    <property type="match status" value="1"/>
</dbReference>
<evidence type="ECO:0000259" key="3">
    <source>
        <dbReference type="Pfam" id="PF00583"/>
    </source>
</evidence>
<dbReference type="InterPro" id="IPR000182">
    <property type="entry name" value="GNAT_dom"/>
</dbReference>
<dbReference type="CDD" id="cd04301">
    <property type="entry name" value="NAT_SF"/>
    <property type="match status" value="1"/>
</dbReference>
<evidence type="ECO:0000313" key="6">
    <source>
        <dbReference type="Proteomes" id="UP001219901"/>
    </source>
</evidence>
<reference evidence="5" key="2">
    <citation type="journal article" date="2023" name="Nat. Commun.">
        <title>Cultivation of marine bacteria of the SAR202 clade.</title>
        <authorList>
            <person name="Lim Y."/>
            <person name="Seo J.H."/>
            <person name="Giovannoni S.J."/>
            <person name="Kang I."/>
            <person name="Cho J.C."/>
        </authorList>
    </citation>
    <scope>NUCLEOTIDE SEQUENCE</scope>
    <source>
        <strain evidence="5">JH1073</strain>
    </source>
</reference>
<evidence type="ECO:0000313" key="5">
    <source>
        <dbReference type="EMBL" id="WFG38114.1"/>
    </source>
</evidence>
<dbReference type="SUPFAM" id="SSF55729">
    <property type="entry name" value="Acyl-CoA N-acyltransferases (Nat)"/>
    <property type="match status" value="1"/>
</dbReference>
<sequence>MEIRLAVEGDEVQVVELINDLIIELGGAPLPVDEATTTAAQFIGGGHEGAVIVASNDGDLVGVCTLTYQSSIRTLGKYAIIQEMYVAPKFRSAKLGEQLISKAKSLAENAGYPMIELSTPPDGERAESFYRNLGFTQVGVRMRYKFD</sequence>
<keyword evidence="1" id="KW-0808">Transferase</keyword>
<dbReference type="Gene3D" id="3.40.630.30">
    <property type="match status" value="1"/>
</dbReference>